<dbReference type="InterPro" id="IPR024653">
    <property type="entry name" value="Peptidase_M10/M27/M57"/>
</dbReference>
<keyword evidence="1" id="KW-0732">Signal</keyword>
<dbReference type="InterPro" id="IPR024079">
    <property type="entry name" value="MetalloPept_cat_dom_sf"/>
</dbReference>
<sequence>MKNFRIPRVALLLLGASFFACQSEKTEMQEDLQNGISPEIVSKLADYDMNTNGVTKVDFLLPDGSTQPMYQVEGDIHMTEKQIKGLNSVQGLSARNYHTNNLVNQNTTINIIGYTGGGGYGLSSKERTALQWAVNNYNRLNLSISFNLTYGTNYGPQDMVVYHNPNQNGAGGSAGFPEGGKPFKFVQIYGLNNYDTNVVEHVITHEIGHSVGFRHTDWFSRQSCGQNVNEGTAGVGANPIPGTPSGYDPTSVMIACFNGSDDGEFGQYDIVALNYLY</sequence>
<evidence type="ECO:0000313" key="3">
    <source>
        <dbReference type="Proteomes" id="UP001597062"/>
    </source>
</evidence>
<accession>A0ABW3JSG4</accession>
<dbReference type="Gene3D" id="3.40.390.10">
    <property type="entry name" value="Collagenase (Catalytic Domain)"/>
    <property type="match status" value="1"/>
</dbReference>
<dbReference type="PROSITE" id="PS51257">
    <property type="entry name" value="PROKAR_LIPOPROTEIN"/>
    <property type="match status" value="1"/>
</dbReference>
<comment type="caution">
    <text evidence="2">The sequence shown here is derived from an EMBL/GenBank/DDBJ whole genome shotgun (WGS) entry which is preliminary data.</text>
</comment>
<organism evidence="2 3">
    <name type="scientific">Tenacibaculum geojense</name>
    <dbReference type="NCBI Taxonomy" id="915352"/>
    <lineage>
        <taxon>Bacteria</taxon>
        <taxon>Pseudomonadati</taxon>
        <taxon>Bacteroidota</taxon>
        <taxon>Flavobacteriia</taxon>
        <taxon>Flavobacteriales</taxon>
        <taxon>Flavobacteriaceae</taxon>
        <taxon>Tenacibaculum</taxon>
    </lineage>
</organism>
<feature type="chain" id="PRO_5045772176" evidence="1">
    <location>
        <begin position="23"/>
        <end position="277"/>
    </location>
</feature>
<gene>
    <name evidence="2" type="ORF">ACFQ1U_08345</name>
</gene>
<keyword evidence="2" id="KW-0645">Protease</keyword>
<dbReference type="SUPFAM" id="SSF55486">
    <property type="entry name" value="Metalloproteases ('zincins'), catalytic domain"/>
    <property type="match status" value="1"/>
</dbReference>
<feature type="signal peptide" evidence="1">
    <location>
        <begin position="1"/>
        <end position="22"/>
    </location>
</feature>
<evidence type="ECO:0000313" key="2">
    <source>
        <dbReference type="EMBL" id="MFD0993211.1"/>
    </source>
</evidence>
<dbReference type="Proteomes" id="UP001597062">
    <property type="component" value="Unassembled WGS sequence"/>
</dbReference>
<keyword evidence="3" id="KW-1185">Reference proteome</keyword>
<keyword evidence="2" id="KW-0482">Metalloprotease</keyword>
<proteinExistence type="predicted"/>
<keyword evidence="2" id="KW-0378">Hydrolase</keyword>
<name>A0ABW3JSG4_9FLAO</name>
<reference evidence="3" key="1">
    <citation type="journal article" date="2019" name="Int. J. Syst. Evol. Microbiol.">
        <title>The Global Catalogue of Microorganisms (GCM) 10K type strain sequencing project: providing services to taxonomists for standard genome sequencing and annotation.</title>
        <authorList>
            <consortium name="The Broad Institute Genomics Platform"/>
            <consortium name="The Broad Institute Genome Sequencing Center for Infectious Disease"/>
            <person name="Wu L."/>
            <person name="Ma J."/>
        </authorList>
    </citation>
    <scope>NUCLEOTIDE SEQUENCE [LARGE SCALE GENOMIC DNA]</scope>
    <source>
        <strain evidence="3">CCUG 60527</strain>
    </source>
</reference>
<dbReference type="RefSeq" id="WP_386107235.1">
    <property type="nucleotide sequence ID" value="NZ_JBHTJR010000045.1"/>
</dbReference>
<evidence type="ECO:0000256" key="1">
    <source>
        <dbReference type="SAM" id="SignalP"/>
    </source>
</evidence>
<dbReference type="Pfam" id="PF12388">
    <property type="entry name" value="Peptidase_M57"/>
    <property type="match status" value="1"/>
</dbReference>
<dbReference type="GO" id="GO:0008237">
    <property type="term" value="F:metallopeptidase activity"/>
    <property type="evidence" value="ECO:0007669"/>
    <property type="project" value="UniProtKB-KW"/>
</dbReference>
<protein>
    <submittedName>
        <fullName evidence="2">M57 family metalloprotease</fullName>
    </submittedName>
</protein>
<dbReference type="EMBL" id="JBHTJR010000045">
    <property type="protein sequence ID" value="MFD0993211.1"/>
    <property type="molecule type" value="Genomic_DNA"/>
</dbReference>